<reference evidence="2" key="1">
    <citation type="submission" date="2019-06" db="EMBL/GenBank/DDBJ databases">
        <authorList>
            <person name="Broberg M."/>
        </authorList>
    </citation>
    <scope>NUCLEOTIDE SEQUENCE [LARGE SCALE GENOMIC DNA]</scope>
</reference>
<evidence type="ECO:0000313" key="1">
    <source>
        <dbReference type="EMBL" id="CAG9983248.1"/>
    </source>
</evidence>
<dbReference type="Proteomes" id="UP000754883">
    <property type="component" value="Unassembled WGS sequence"/>
</dbReference>
<comment type="caution">
    <text evidence="1">The sequence shown here is derived from an EMBL/GenBank/DDBJ whole genome shotgun (WGS) entry which is preliminary data.</text>
</comment>
<dbReference type="AlphaFoldDB" id="A0A9N9Y2R9"/>
<protein>
    <submittedName>
        <fullName evidence="1">Uncharacterized protein</fullName>
    </submittedName>
</protein>
<dbReference type="OrthoDB" id="3766406at2759"/>
<name>A0A9N9Y2R9_9HYPO</name>
<evidence type="ECO:0000313" key="2">
    <source>
        <dbReference type="Proteomes" id="UP000754883"/>
    </source>
</evidence>
<sequence length="305" mass="35737">MDNPNAQVPFLRMHSFVFKELADWLPDHTKVLLSQTCRGIRTMLQINNMVPALSASEHVRLLVQHARSNAKVWVCAGCKKRHRITKRDFMQPRGHPSCPYRKSSRPGEEVSGINYARVQLALKYNRLAAADDSLRHYLNKLRSYEADNKVVRHKNSFEIFEWFSSPRVVDARFLMHYRWEFRMHGASYTPSVFPRLKICNHQRLRRPADGVAWCDQRKQLFWVVVKAMLFSRKGEEWLGNCPFCPTDFAVRSFDNGMRIDAWKDFGPEDGPGNPTWMSHYLSEAQRTPSDRGSVRRLYDSYDEMH</sequence>
<gene>
    <name evidence="1" type="ORF">CBYS24578_00010255</name>
</gene>
<organism evidence="1 2">
    <name type="scientific">Clonostachys byssicola</name>
    <dbReference type="NCBI Taxonomy" id="160290"/>
    <lineage>
        <taxon>Eukaryota</taxon>
        <taxon>Fungi</taxon>
        <taxon>Dikarya</taxon>
        <taxon>Ascomycota</taxon>
        <taxon>Pezizomycotina</taxon>
        <taxon>Sordariomycetes</taxon>
        <taxon>Hypocreomycetidae</taxon>
        <taxon>Hypocreales</taxon>
        <taxon>Bionectriaceae</taxon>
        <taxon>Clonostachys</taxon>
    </lineage>
</organism>
<dbReference type="EMBL" id="CABFNO020001361">
    <property type="protein sequence ID" value="CAG9983248.1"/>
    <property type="molecule type" value="Genomic_DNA"/>
</dbReference>
<reference evidence="1 2" key="2">
    <citation type="submission" date="2021-10" db="EMBL/GenBank/DDBJ databases">
        <authorList>
            <person name="Piombo E."/>
        </authorList>
    </citation>
    <scope>NUCLEOTIDE SEQUENCE [LARGE SCALE GENOMIC DNA]</scope>
</reference>
<keyword evidence="2" id="KW-1185">Reference proteome</keyword>
<accession>A0A9N9Y2R9</accession>
<proteinExistence type="predicted"/>